<dbReference type="GO" id="GO:0007229">
    <property type="term" value="P:integrin-mediated signaling pathway"/>
    <property type="evidence" value="ECO:0007669"/>
    <property type="project" value="InterPro"/>
</dbReference>
<sequence>MTGLEILLCRQFTFLSGIQTRVERARWCRAIVSPAGLDIAMDWSDHALWWPARNVWLTRTRFTLDQYGVQADALLHFTPMHKTLRVQLPDLRYLDCRVDFSLKTFNAVVNLSKELGFDEDYSQTLINDKREFVFVRSTTDNNALQLSLLLL</sequence>
<organism evidence="2">
    <name type="scientific">Timema bartmani</name>
    <dbReference type="NCBI Taxonomy" id="61472"/>
    <lineage>
        <taxon>Eukaryota</taxon>
        <taxon>Metazoa</taxon>
        <taxon>Ecdysozoa</taxon>
        <taxon>Arthropoda</taxon>
        <taxon>Hexapoda</taxon>
        <taxon>Insecta</taxon>
        <taxon>Pterygota</taxon>
        <taxon>Neoptera</taxon>
        <taxon>Polyneoptera</taxon>
        <taxon>Phasmatodea</taxon>
        <taxon>Timematodea</taxon>
        <taxon>Timematoidea</taxon>
        <taxon>Timematidae</taxon>
        <taxon>Timema</taxon>
    </lineage>
</organism>
<dbReference type="GO" id="GO:0030055">
    <property type="term" value="C:cell-substrate junction"/>
    <property type="evidence" value="ECO:0007669"/>
    <property type="project" value="TreeGrafter"/>
</dbReference>
<proteinExistence type="predicted"/>
<evidence type="ECO:0000259" key="1">
    <source>
        <dbReference type="Pfam" id="PF18124"/>
    </source>
</evidence>
<dbReference type="GO" id="GO:0005178">
    <property type="term" value="F:integrin binding"/>
    <property type="evidence" value="ECO:0007669"/>
    <property type="project" value="TreeGrafter"/>
</dbReference>
<accession>A0A7R9F595</accession>
<reference evidence="2" key="1">
    <citation type="submission" date="2020-11" db="EMBL/GenBank/DDBJ databases">
        <authorList>
            <person name="Tran Van P."/>
        </authorList>
    </citation>
    <scope>NUCLEOTIDE SEQUENCE</scope>
</reference>
<feature type="domain" description="Kindlin-2 N-terminal" evidence="1">
    <location>
        <begin position="37"/>
        <end position="82"/>
    </location>
</feature>
<evidence type="ECO:0000313" key="2">
    <source>
        <dbReference type="EMBL" id="CAD7447055.1"/>
    </source>
</evidence>
<name>A0A7R9F595_9NEOP</name>
<gene>
    <name evidence="2" type="ORF">TBIB3V08_LOCUS9372</name>
</gene>
<dbReference type="PANTHER" id="PTHR16160:SF13">
    <property type="entry name" value="FERMITIN 2-RELATED"/>
    <property type="match status" value="1"/>
</dbReference>
<dbReference type="Gene3D" id="3.10.20.90">
    <property type="entry name" value="Phosphatidylinositol 3-kinase Catalytic Subunit, Chain A, domain 1"/>
    <property type="match status" value="1"/>
</dbReference>
<dbReference type="GO" id="GO:0007160">
    <property type="term" value="P:cell-matrix adhesion"/>
    <property type="evidence" value="ECO:0007669"/>
    <property type="project" value="TreeGrafter"/>
</dbReference>
<dbReference type="InterPro" id="IPR040790">
    <property type="entry name" value="Kindlin_2_N"/>
</dbReference>
<dbReference type="PANTHER" id="PTHR16160">
    <property type="entry name" value="FERMITIN 2-RELATED"/>
    <property type="match status" value="1"/>
</dbReference>
<protein>
    <recommendedName>
        <fullName evidence="1">Kindlin-2 N-terminal domain-containing protein</fullName>
    </recommendedName>
</protein>
<dbReference type="InterPro" id="IPR037843">
    <property type="entry name" value="Kindlin/fermitin"/>
</dbReference>
<dbReference type="Pfam" id="PF18124">
    <property type="entry name" value="Kindlin_2_N"/>
    <property type="match status" value="1"/>
</dbReference>
<dbReference type="EMBL" id="OD568515">
    <property type="protein sequence ID" value="CAD7447055.1"/>
    <property type="molecule type" value="Genomic_DNA"/>
</dbReference>
<dbReference type="AlphaFoldDB" id="A0A7R9F595"/>